<gene>
    <name evidence="1" type="ORF">Gilli_3471</name>
</gene>
<protein>
    <recommendedName>
        <fullName evidence="3">Gluconate 2-dehydrogenase subunit 3-like protein</fullName>
    </recommendedName>
</protein>
<name>H2BWA4_GILLR</name>
<dbReference type="Proteomes" id="UP000003844">
    <property type="component" value="Unassembled WGS sequence"/>
</dbReference>
<evidence type="ECO:0000313" key="2">
    <source>
        <dbReference type="Proteomes" id="UP000003844"/>
    </source>
</evidence>
<dbReference type="PROSITE" id="PS51257">
    <property type="entry name" value="PROKAR_LIPOPROTEIN"/>
    <property type="match status" value="1"/>
</dbReference>
<sequence length="214" mass="23652">MNRRQALKNFGLGAGILIVGPSTLSLLQSCKSEPKSDWEPVFLTASNGFILKQILDVIIPETDTPGANDLNIAEFIDSYMAQVAPSERQDKFNNSANAFAAAFKSEFDKEPEKGSAEEYEQIVKKYLKASPEEQEIYLKRQTETQDPLDKDPSENLDFGPGAYSYLSEVRGMAIWAWKASEEIGENVLWYDPVPGQYIACGPVSELGNGKAMAL</sequence>
<dbReference type="HOGENOM" id="CLU_089930_0_1_10"/>
<proteinExistence type="predicted"/>
<dbReference type="OrthoDB" id="6385145at2"/>
<dbReference type="AlphaFoldDB" id="H2BWA4"/>
<dbReference type="Pfam" id="PF13618">
    <property type="entry name" value="Gluconate_2-dh3"/>
    <property type="match status" value="1"/>
</dbReference>
<evidence type="ECO:0008006" key="3">
    <source>
        <dbReference type="Google" id="ProtNLM"/>
    </source>
</evidence>
<organism evidence="1 2">
    <name type="scientific">Gillisia limnaea (strain DSM 15749 / LMG 21470 / R-8282)</name>
    <dbReference type="NCBI Taxonomy" id="865937"/>
    <lineage>
        <taxon>Bacteria</taxon>
        <taxon>Pseudomonadati</taxon>
        <taxon>Bacteroidota</taxon>
        <taxon>Flavobacteriia</taxon>
        <taxon>Flavobacteriales</taxon>
        <taxon>Flavobacteriaceae</taxon>
        <taxon>Gillisia</taxon>
    </lineage>
</organism>
<dbReference type="InterPro" id="IPR027056">
    <property type="entry name" value="Gluconate_2DH_su3"/>
</dbReference>
<dbReference type="eggNOG" id="ENOG502ZA9S">
    <property type="taxonomic scope" value="Bacteria"/>
</dbReference>
<evidence type="ECO:0000313" key="1">
    <source>
        <dbReference type="EMBL" id="EHQ04068.1"/>
    </source>
</evidence>
<dbReference type="RefSeq" id="WP_006990371.1">
    <property type="nucleotide sequence ID" value="NZ_JH594606.1"/>
</dbReference>
<keyword evidence="2" id="KW-1185">Reference proteome</keyword>
<accession>H2BWA4</accession>
<dbReference type="STRING" id="865937.Gilli_3471"/>
<dbReference type="EMBL" id="JH594606">
    <property type="protein sequence ID" value="EHQ04068.1"/>
    <property type="molecule type" value="Genomic_DNA"/>
</dbReference>
<reference evidence="2" key="1">
    <citation type="journal article" date="2012" name="Stand. Genomic Sci.">
        <title>Genome sequence of the Antarctic rhodopsins-containing flavobacterium Gillisia limnaea type strain (R-8282(T)).</title>
        <authorList>
            <person name="Riedel T."/>
            <person name="Held B."/>
            <person name="Nolan M."/>
            <person name="Lucas S."/>
            <person name="Lapidus A."/>
            <person name="Tice H."/>
            <person name="Del Rio T.G."/>
            <person name="Cheng J.F."/>
            <person name="Han C."/>
            <person name="Tapia R."/>
            <person name="Goodwin L.A."/>
            <person name="Pitluck S."/>
            <person name="Liolios K."/>
            <person name="Mavromatis K."/>
            <person name="Pagani I."/>
            <person name="Ivanova N."/>
            <person name="Mikhailova N."/>
            <person name="Pati A."/>
            <person name="Chen A."/>
            <person name="Palaniappan K."/>
            <person name="Land M."/>
            <person name="Rohde M."/>
            <person name="Tindall B.J."/>
            <person name="Detter J.C."/>
            <person name="Goker M."/>
            <person name="Bristow J."/>
            <person name="Eisen J.A."/>
            <person name="Markowitz V."/>
            <person name="Hugenholtz P."/>
            <person name="Kyrpides N.C."/>
            <person name="Klenk H.P."/>
            <person name="Woyke T."/>
        </authorList>
    </citation>
    <scope>NUCLEOTIDE SEQUENCE [LARGE SCALE GENOMIC DNA]</scope>
    <source>
        <strain evidence="2">DSM 15749 / LMG 21470 / R-8282</strain>
    </source>
</reference>